<dbReference type="PROSITE" id="PS50931">
    <property type="entry name" value="HTH_LYSR"/>
    <property type="match status" value="1"/>
</dbReference>
<accession>A0A1I5Y1R8</accession>
<keyword evidence="7" id="KW-1185">Reference proteome</keyword>
<keyword evidence="4" id="KW-0804">Transcription</keyword>
<dbReference type="Gene3D" id="3.40.190.290">
    <property type="match status" value="1"/>
</dbReference>
<dbReference type="PRINTS" id="PR00039">
    <property type="entry name" value="HTHLYSR"/>
</dbReference>
<proteinExistence type="inferred from homology"/>
<evidence type="ECO:0000313" key="7">
    <source>
        <dbReference type="Proteomes" id="UP000182762"/>
    </source>
</evidence>
<sequence>MDLLQLRYFQTVAKYEHMTKAAKSLYISQPSLSKTIRTLEKELGVDLFLRKGKSIKLSTAGKVYLEHVEKALYSLEQGKKALQGLQPHVFGTLHFSMLVGSPILPELLQKFSEIHPKVEFHISQNIDGREVPNSFDICLSSSLINLKNVESTRLFTERIMLGVPKSHHLAQKETVSLKEIKNERFILLNENKNLRKTAQSICELAGFSPTISYESDNPSTVRDLINAGLGVSFIPSITWHKVLNSSVVLLPIEEAFSERNIYLSLPKEKQHSNVSLSFQTFLIDFFSKFTSSKDFKDT</sequence>
<dbReference type="PANTHER" id="PTHR30346:SF28">
    <property type="entry name" value="HTH-TYPE TRANSCRIPTIONAL REGULATOR CYNR"/>
    <property type="match status" value="1"/>
</dbReference>
<evidence type="ECO:0000313" key="6">
    <source>
        <dbReference type="EMBL" id="SFQ38133.1"/>
    </source>
</evidence>
<dbReference type="InterPro" id="IPR036388">
    <property type="entry name" value="WH-like_DNA-bd_sf"/>
</dbReference>
<evidence type="ECO:0000256" key="4">
    <source>
        <dbReference type="ARBA" id="ARBA00023163"/>
    </source>
</evidence>
<comment type="similarity">
    <text evidence="1">Belongs to the LysR transcriptional regulatory family.</text>
</comment>
<feature type="domain" description="HTH lysR-type" evidence="5">
    <location>
        <begin position="1"/>
        <end position="58"/>
    </location>
</feature>
<dbReference type="Pfam" id="PF03466">
    <property type="entry name" value="LysR_substrate"/>
    <property type="match status" value="1"/>
</dbReference>
<dbReference type="InterPro" id="IPR036390">
    <property type="entry name" value="WH_DNA-bd_sf"/>
</dbReference>
<dbReference type="InterPro" id="IPR000847">
    <property type="entry name" value="LysR_HTH_N"/>
</dbReference>
<comment type="caution">
    <text evidence="6">The sequence shown here is derived from an EMBL/GenBank/DDBJ whole genome shotgun (WGS) entry which is preliminary data.</text>
</comment>
<reference evidence="6 7" key="1">
    <citation type="submission" date="2016-10" db="EMBL/GenBank/DDBJ databases">
        <authorList>
            <person name="Varghese N."/>
            <person name="Submissions S."/>
        </authorList>
    </citation>
    <scope>NUCLEOTIDE SEQUENCE [LARGE SCALE GENOMIC DNA]</scope>
    <source>
        <strain evidence="6 7">DSM 13796</strain>
    </source>
</reference>
<dbReference type="EMBL" id="FOXX01000002">
    <property type="protein sequence ID" value="SFQ38133.1"/>
    <property type="molecule type" value="Genomic_DNA"/>
</dbReference>
<dbReference type="RefSeq" id="WP_061803616.1">
    <property type="nucleotide sequence ID" value="NZ_FOXX01000002.1"/>
</dbReference>
<name>A0A1I5Y1R8_9BACI</name>
<evidence type="ECO:0000256" key="2">
    <source>
        <dbReference type="ARBA" id="ARBA00023015"/>
    </source>
</evidence>
<dbReference type="GO" id="GO:0003677">
    <property type="term" value="F:DNA binding"/>
    <property type="evidence" value="ECO:0007669"/>
    <property type="project" value="UniProtKB-KW"/>
</dbReference>
<dbReference type="SUPFAM" id="SSF53850">
    <property type="entry name" value="Periplasmic binding protein-like II"/>
    <property type="match status" value="1"/>
</dbReference>
<evidence type="ECO:0000259" key="5">
    <source>
        <dbReference type="PROSITE" id="PS50931"/>
    </source>
</evidence>
<evidence type="ECO:0000256" key="1">
    <source>
        <dbReference type="ARBA" id="ARBA00009437"/>
    </source>
</evidence>
<dbReference type="PANTHER" id="PTHR30346">
    <property type="entry name" value="TRANSCRIPTIONAL DUAL REGULATOR HCAR-RELATED"/>
    <property type="match status" value="1"/>
</dbReference>
<keyword evidence="3 6" id="KW-0238">DNA-binding</keyword>
<dbReference type="InterPro" id="IPR005119">
    <property type="entry name" value="LysR_subst-bd"/>
</dbReference>
<dbReference type="SUPFAM" id="SSF46785">
    <property type="entry name" value="Winged helix' DNA-binding domain"/>
    <property type="match status" value="1"/>
</dbReference>
<dbReference type="Gene3D" id="1.10.10.10">
    <property type="entry name" value="Winged helix-like DNA-binding domain superfamily/Winged helix DNA-binding domain"/>
    <property type="match status" value="1"/>
</dbReference>
<protein>
    <submittedName>
        <fullName evidence="6">DNA-binding transcriptional regulator, LysR family</fullName>
    </submittedName>
</protein>
<dbReference type="Pfam" id="PF00126">
    <property type="entry name" value="HTH_1"/>
    <property type="match status" value="1"/>
</dbReference>
<gene>
    <name evidence="6" type="ORF">SAMN02745910_01181</name>
</gene>
<dbReference type="Proteomes" id="UP000182762">
    <property type="component" value="Unassembled WGS sequence"/>
</dbReference>
<evidence type="ECO:0000256" key="3">
    <source>
        <dbReference type="ARBA" id="ARBA00023125"/>
    </source>
</evidence>
<organism evidence="6 7">
    <name type="scientific">Priestia endophytica DSM 13796</name>
    <dbReference type="NCBI Taxonomy" id="1121089"/>
    <lineage>
        <taxon>Bacteria</taxon>
        <taxon>Bacillati</taxon>
        <taxon>Bacillota</taxon>
        <taxon>Bacilli</taxon>
        <taxon>Bacillales</taxon>
        <taxon>Bacillaceae</taxon>
        <taxon>Priestia</taxon>
    </lineage>
</organism>
<dbReference type="GeneID" id="93709907"/>
<keyword evidence="2" id="KW-0805">Transcription regulation</keyword>